<dbReference type="Proteomes" id="UP000192220">
    <property type="component" value="Unplaced"/>
</dbReference>
<dbReference type="InterPro" id="IPR050649">
    <property type="entry name" value="Paired_Homeobox_TFs"/>
</dbReference>
<accession>A0A2I4C9N0</accession>
<reference evidence="12" key="1">
    <citation type="submission" date="2025-08" db="UniProtKB">
        <authorList>
            <consortium name="RefSeq"/>
        </authorList>
    </citation>
    <scope>IDENTIFICATION</scope>
    <source>
        <strain evidence="12">Quisiro</strain>
        <tissue evidence="12">Liver</tissue>
    </source>
</reference>
<dbReference type="GO" id="GO:0000977">
    <property type="term" value="F:RNA polymerase II transcription regulatory region sequence-specific DNA binding"/>
    <property type="evidence" value="ECO:0007669"/>
    <property type="project" value="TreeGrafter"/>
</dbReference>
<dbReference type="PROSITE" id="PS50071">
    <property type="entry name" value="HOMEOBOX_2"/>
    <property type="match status" value="1"/>
</dbReference>
<keyword evidence="4 7" id="KW-0238">DNA-binding</keyword>
<dbReference type="GO" id="GO:0005634">
    <property type="term" value="C:nucleus"/>
    <property type="evidence" value="ECO:0007669"/>
    <property type="project" value="UniProtKB-SubCell"/>
</dbReference>
<name>A0A2I4C9N0_AUSLI</name>
<dbReference type="CTD" id="83881"/>
<keyword evidence="11" id="KW-1185">Reference proteome</keyword>
<dbReference type="AlphaFoldDB" id="A0A2I4C9N0"/>
<dbReference type="SUPFAM" id="SSF46689">
    <property type="entry name" value="Homeodomain-like"/>
    <property type="match status" value="1"/>
</dbReference>
<dbReference type="FunCoup" id="A0A2I4C9N0">
    <property type="interactions" value="20"/>
</dbReference>
<comment type="similarity">
    <text evidence="2">Belongs to the paired homeobox family.</text>
</comment>
<evidence type="ECO:0000256" key="5">
    <source>
        <dbReference type="ARBA" id="ARBA00023155"/>
    </source>
</evidence>
<dbReference type="RefSeq" id="XP_013876708.1">
    <property type="nucleotide sequence ID" value="XM_014021254.1"/>
</dbReference>
<dbReference type="GeneID" id="106526617"/>
<dbReference type="Gene3D" id="1.10.10.60">
    <property type="entry name" value="Homeodomain-like"/>
    <property type="match status" value="1"/>
</dbReference>
<evidence type="ECO:0000256" key="6">
    <source>
        <dbReference type="ARBA" id="ARBA00023242"/>
    </source>
</evidence>
<feature type="region of interest" description="Disordered" evidence="9">
    <location>
        <begin position="172"/>
        <end position="224"/>
    </location>
</feature>
<evidence type="ECO:0000256" key="9">
    <source>
        <dbReference type="SAM" id="MobiDB-lite"/>
    </source>
</evidence>
<dbReference type="KEGG" id="alim:106526617"/>
<gene>
    <name evidence="12" type="primary">mixl1</name>
</gene>
<evidence type="ECO:0000256" key="1">
    <source>
        <dbReference type="ARBA" id="ARBA00004123"/>
    </source>
</evidence>
<evidence type="ECO:0000256" key="3">
    <source>
        <dbReference type="ARBA" id="ARBA00022473"/>
    </source>
</evidence>
<sequence length="333" mass="37685">MSAVQGNTLRPYQVYQEGSPQTSGLNSEFFNSDPMEDRCVSILTHRRKRTNFTQQQIELLEKVYSDTKYPDIYLRERLEAATGLPESRIQVWFQNRRAKSRRQVRSSVKAPNTPAGGRFVHLPSRMGPEKGIFFNRLTIHSCLNVQDHPCQLVFLLVYDNTEVHQIGAFSDESSSKVESGETHGTHFPTKPSGFNQPPPSCLYARDEPRATPAEPTRPNPSCDVRLRANKSEHRAKTGAKATADPKVLTEYENFPPNKTIGPEMKVVIPHIPIRNNFSRSSPENNGGQMQFPQLRATEGFCHFSPIQTTETQEITDSDSEWENKTIVDFGGFM</sequence>
<evidence type="ECO:0000256" key="7">
    <source>
        <dbReference type="PROSITE-ProRule" id="PRU00108"/>
    </source>
</evidence>
<dbReference type="InterPro" id="IPR009057">
    <property type="entry name" value="Homeodomain-like_sf"/>
</dbReference>
<dbReference type="InterPro" id="IPR001356">
    <property type="entry name" value="HD"/>
</dbReference>
<dbReference type="PANTHER" id="PTHR24329:SF340">
    <property type="entry name" value="ARISTALESS RELATED HOMEOBOX"/>
    <property type="match status" value="1"/>
</dbReference>
<dbReference type="OrthoDB" id="6159439at2759"/>
<feature type="domain" description="Homeobox" evidence="10">
    <location>
        <begin position="43"/>
        <end position="103"/>
    </location>
</feature>
<protein>
    <submittedName>
        <fullName evidence="12">Homeobox protein MIXL1 isoform X1</fullName>
    </submittedName>
</protein>
<dbReference type="STRING" id="52670.A0A2I4C9N0"/>
<dbReference type="PANTHER" id="PTHR24329">
    <property type="entry name" value="HOMEOBOX PROTEIN ARISTALESS"/>
    <property type="match status" value="1"/>
</dbReference>
<keyword evidence="5 7" id="KW-0371">Homeobox</keyword>
<evidence type="ECO:0000256" key="2">
    <source>
        <dbReference type="ARBA" id="ARBA00005733"/>
    </source>
</evidence>
<proteinExistence type="inferred from homology"/>
<dbReference type="SMART" id="SM00389">
    <property type="entry name" value="HOX"/>
    <property type="match status" value="1"/>
</dbReference>
<evidence type="ECO:0000256" key="4">
    <source>
        <dbReference type="ARBA" id="ARBA00023125"/>
    </source>
</evidence>
<dbReference type="Pfam" id="PF00046">
    <property type="entry name" value="Homeodomain"/>
    <property type="match status" value="1"/>
</dbReference>
<evidence type="ECO:0000313" key="12">
    <source>
        <dbReference type="RefSeq" id="XP_013876708.1"/>
    </source>
</evidence>
<evidence type="ECO:0000259" key="10">
    <source>
        <dbReference type="PROSITE" id="PS50071"/>
    </source>
</evidence>
<feature type="compositionally biased region" description="Basic and acidic residues" evidence="9">
    <location>
        <begin position="173"/>
        <end position="184"/>
    </location>
</feature>
<feature type="region of interest" description="Disordered" evidence="9">
    <location>
        <begin position="1"/>
        <end position="30"/>
    </location>
</feature>
<evidence type="ECO:0000313" key="11">
    <source>
        <dbReference type="Proteomes" id="UP000192220"/>
    </source>
</evidence>
<organism evidence="11 12">
    <name type="scientific">Austrofundulus limnaeus</name>
    <name type="common">Annual killifish</name>
    <dbReference type="NCBI Taxonomy" id="52670"/>
    <lineage>
        <taxon>Eukaryota</taxon>
        <taxon>Metazoa</taxon>
        <taxon>Chordata</taxon>
        <taxon>Craniata</taxon>
        <taxon>Vertebrata</taxon>
        <taxon>Euteleostomi</taxon>
        <taxon>Actinopterygii</taxon>
        <taxon>Neopterygii</taxon>
        <taxon>Teleostei</taxon>
        <taxon>Neoteleostei</taxon>
        <taxon>Acanthomorphata</taxon>
        <taxon>Ovalentaria</taxon>
        <taxon>Atherinomorphae</taxon>
        <taxon>Cyprinodontiformes</taxon>
        <taxon>Rivulidae</taxon>
        <taxon>Austrofundulus</taxon>
    </lineage>
</organism>
<dbReference type="GO" id="GO:0000981">
    <property type="term" value="F:DNA-binding transcription factor activity, RNA polymerase II-specific"/>
    <property type="evidence" value="ECO:0007669"/>
    <property type="project" value="TreeGrafter"/>
</dbReference>
<keyword evidence="6 7" id="KW-0539">Nucleus</keyword>
<dbReference type="InParanoid" id="A0A2I4C9N0"/>
<evidence type="ECO:0000256" key="8">
    <source>
        <dbReference type="RuleBase" id="RU000682"/>
    </source>
</evidence>
<dbReference type="FunFam" id="1.10.10.60:FF:000312">
    <property type="entry name" value="Mix-type homeobox gene 1"/>
    <property type="match status" value="1"/>
</dbReference>
<dbReference type="CDD" id="cd00086">
    <property type="entry name" value="homeodomain"/>
    <property type="match status" value="1"/>
</dbReference>
<keyword evidence="3" id="KW-0217">Developmental protein</keyword>
<comment type="subcellular location">
    <subcellularLocation>
        <location evidence="1 7 8">Nucleus</location>
    </subcellularLocation>
</comment>
<feature type="DNA-binding region" description="Homeobox" evidence="7">
    <location>
        <begin position="45"/>
        <end position="104"/>
    </location>
</feature>